<dbReference type="SUPFAM" id="SSF52047">
    <property type="entry name" value="RNI-like"/>
    <property type="match status" value="3"/>
</dbReference>
<reference evidence="1" key="1">
    <citation type="submission" date="2022-10" db="EMBL/GenBank/DDBJ databases">
        <title>Genome sequences of endogenous nimaviruses in decapod crustaceans.</title>
        <authorList>
            <person name="Kawato S."/>
            <person name="Nozaki R."/>
            <person name="Kondo H."/>
            <person name="Hirono I."/>
        </authorList>
    </citation>
    <scope>NUCLEOTIDE SEQUENCE</scope>
    <source>
        <strain evidence="1">Okinawa2016</strain>
    </source>
</reference>
<proteinExistence type="predicted"/>
<protein>
    <submittedName>
        <fullName evidence="1">Uncharacterized protein</fullName>
    </submittedName>
</protein>
<name>A0A9C7EYH6_9VIRU</name>
<dbReference type="Gene3D" id="3.80.10.10">
    <property type="entry name" value="Ribonuclease Inhibitor"/>
    <property type="match status" value="4"/>
</dbReference>
<dbReference type="PANTHER" id="PTHR13318">
    <property type="entry name" value="PARTNER OF PAIRED, ISOFORM B-RELATED"/>
    <property type="match status" value="1"/>
</dbReference>
<accession>A0A9C7EYH6</accession>
<dbReference type="InterPro" id="IPR032675">
    <property type="entry name" value="LRR_dom_sf"/>
</dbReference>
<evidence type="ECO:0000313" key="1">
    <source>
        <dbReference type="EMBL" id="BDT62380.1"/>
    </source>
</evidence>
<dbReference type="EMBL" id="LC738874">
    <property type="protein sequence ID" value="BDT62380.1"/>
    <property type="molecule type" value="Genomic_DNA"/>
</dbReference>
<dbReference type="GO" id="GO:0031146">
    <property type="term" value="P:SCF-dependent proteasomal ubiquitin-dependent protein catabolic process"/>
    <property type="evidence" value="ECO:0007669"/>
    <property type="project" value="TreeGrafter"/>
</dbReference>
<organism evidence="1">
    <name type="scientific">Melicertus latisulcatus majanivirus</name>
    <dbReference type="NCBI Taxonomy" id="2984277"/>
    <lineage>
        <taxon>Viruses</taxon>
        <taxon>Viruses incertae sedis</taxon>
        <taxon>Naldaviricetes</taxon>
        <taxon>Nimaviridae</taxon>
    </lineage>
</organism>
<sequence length="1499" mass="174558">MNPITMKDASYHAIIKYTLYVVYTLEREESRLMEGKQIDVNHIEFHSKTKSMISKTRNYLMNIPVSLIDEYVEMVIKCFCNDIVYDNIYSLPMKYYIQYAILLDIIPLYGLSKFNDEWFIDEKLNGKCLKMLFKKLAQCSRLKKLSLHEYELRPQAYEYYSEMFKNFTHLTSLKIMPTRFPYRYSPYALVLKPVTQYCHELRELHLVYNGDLEWLKIEDLVKYRKLVSLWLYDIGSTAPEDVVDGLQKLLIELKDLKCLFHKYLKYAILDPNKRISGTLGLEHLILRDDVLLNEVELTTDELFRLSKICPATQTLKLIKPPPCINSVARAFPNMKTLDLGRCRDVILPSLSRALLHKNLMNLKVLKLREVFNMNYTHISQLAHHCPHLEVLDISFATILADGDLTLPPGQSSAFPKLKELTMVRPKHPPLSLKVQAKIMETLENSTNTTTLTSITLHIMVERTLDAVSEIWNVENRFMDKKNPIQLNYSQFHRNTKLMISEARNHLISIPVPLIDEYVKLVLEKFTSDLTDFCYLLDRHIVQYAILLNIIPFYGLSTFCDKWIVARLIRYKCMGLLLKKLVECSKLEKLSLSEIPESDIEIDSFYDMFKNLTRLKSLRIVPIQLEQNENFSFNKIIESGVEDDLPFNFVIKLVTQHCLKLRELHLAYDGEGLRNTGSKIEDLVKCHNLVSLWLYDQSSTTAVENVDGLQKLLIELKNLKCLHHKNLKSAILDPNEKISGTLRLEHLFLRDDVFHDQDVVLTTDELVRLSKICPATRTLKLIKPPPCINSVARAFPNLEILEMSRYSNFILPSLSCALIQNNLKNLKVLKLENFLNINYTHISQLAHHCPNLEVLDISYSTIKADGDLILPPQQSSAFPHLIKLRMTPKCILNNYYHSCSAGGCDYRTWEVEEALTRYLLEGSYKLKSLHIHYKNSYYKPSTLFILKMLKSLKCLTSLQLVSFLEMNCGIIRKMVSRCPRLNELAAFRSWNFDIRDHGLPTQIDLKEHCECINTDFIPWKFLLQYAILLELIPLSELRTFNDQWVSHVALRHDSLALLYNKLAQCSKLKKLSLHKHPLDDYPPDKRMITNISKMIQNNTHLTYLELMPDKISDYIFFTCEFVIGVVPQYCHELRELHLMYDGDRLKKTELKIEDLVQCRKLVSLWLYDNSFTLLEDVVDGLQTLLIELKDLKCLFHKYLKYAILNPNNRISGTLGLEHLILRDDVLLRREDEVELTTDELLRLCKICPATRTLKLIKPPPCIDSVASALPNLETLDLGRCRDVILPSLSIALRHKNLMNLKVLKLREVFNMNYTHISQLAHHCPHLEVLDISFATILADGDLTLPPRRSSAFPKLKELTMVPKCNNRFNYTENEIGYRALIWEVGEDLTRYLLKGSHDLESLHIHYNDSYYRPSYSFILEMLESLKCLTSFDLVSSLDMHIGFIREMVTRCPLLIELGVFRYKKVETFAHDILPLQIKLKYHCKCSDILHKFFWRDYSIE</sequence>
<dbReference type="GO" id="GO:0019005">
    <property type="term" value="C:SCF ubiquitin ligase complex"/>
    <property type="evidence" value="ECO:0007669"/>
    <property type="project" value="TreeGrafter"/>
</dbReference>